<feature type="transmembrane region" description="Helical" evidence="1">
    <location>
        <begin position="40"/>
        <end position="60"/>
    </location>
</feature>
<evidence type="ECO:0000256" key="1">
    <source>
        <dbReference type="SAM" id="Phobius"/>
    </source>
</evidence>
<proteinExistence type="predicted"/>
<dbReference type="EMBL" id="AP029267">
    <property type="protein sequence ID" value="BFG04301.1"/>
    <property type="molecule type" value="Genomic_DNA"/>
</dbReference>
<evidence type="ECO:0000313" key="3">
    <source>
        <dbReference type="Proteomes" id="UP001500889"/>
    </source>
</evidence>
<dbReference type="Proteomes" id="UP001500889">
    <property type="component" value="Chromosome E"/>
</dbReference>
<accession>A0AAU9GA12</accession>
<dbReference type="AlphaFoldDB" id="A0AAU9GA12"/>
<organism evidence="2 3">
    <name type="scientific">Drosophila madeirensis</name>
    <name type="common">Fruit fly</name>
    <dbReference type="NCBI Taxonomy" id="30013"/>
    <lineage>
        <taxon>Eukaryota</taxon>
        <taxon>Metazoa</taxon>
        <taxon>Ecdysozoa</taxon>
        <taxon>Arthropoda</taxon>
        <taxon>Hexapoda</taxon>
        <taxon>Insecta</taxon>
        <taxon>Pterygota</taxon>
        <taxon>Neoptera</taxon>
        <taxon>Endopterygota</taxon>
        <taxon>Diptera</taxon>
        <taxon>Brachycera</taxon>
        <taxon>Muscomorpha</taxon>
        <taxon>Ephydroidea</taxon>
        <taxon>Drosophilidae</taxon>
        <taxon>Drosophila</taxon>
        <taxon>Sophophora</taxon>
    </lineage>
</organism>
<feature type="transmembrane region" description="Helical" evidence="1">
    <location>
        <begin position="95"/>
        <end position="115"/>
    </location>
</feature>
<keyword evidence="1" id="KW-0812">Transmembrane</keyword>
<evidence type="ECO:0000313" key="2">
    <source>
        <dbReference type="EMBL" id="BFG04301.1"/>
    </source>
</evidence>
<sequence>MLKLDSKNGIILTGVLSVVFAIVYLVLMDDYFWRYGSYDLGIHVSALQILGSVCLVIGAIKDKYMLFVPWMITCGFFLYLMVFLGVVLLANDNWLFVPVMVVPFTAYLSYALFSVQKAFDRMRKDEPPSYTNLDGKKDFISHI</sequence>
<protein>
    <submittedName>
        <fullName evidence="2">Uncharacterized protein</fullName>
    </submittedName>
</protein>
<name>A0AAU9GA12_DROMD</name>
<keyword evidence="1" id="KW-0472">Membrane</keyword>
<feature type="transmembrane region" description="Helical" evidence="1">
    <location>
        <begin position="67"/>
        <end position="89"/>
    </location>
</feature>
<keyword evidence="3" id="KW-1185">Reference proteome</keyword>
<reference evidence="2 3" key="1">
    <citation type="submission" date="2024-02" db="EMBL/GenBank/DDBJ databases">
        <title>A chromosome-level genome assembly of Drosophila madeirensis, a fruit fly species endemic to Madeira island.</title>
        <authorList>
            <person name="Tomihara K."/>
            <person name="Llopart A."/>
            <person name="Yamamoto D."/>
        </authorList>
    </citation>
    <scope>NUCLEOTIDE SEQUENCE [LARGE SCALE GENOMIC DNA]</scope>
    <source>
        <strain evidence="2 3">RF1</strain>
    </source>
</reference>
<keyword evidence="1" id="KW-1133">Transmembrane helix</keyword>
<gene>
    <name evidence="2" type="ORF">DMAD_03307</name>
</gene>
<feature type="transmembrane region" description="Helical" evidence="1">
    <location>
        <begin position="9"/>
        <end position="28"/>
    </location>
</feature>